<keyword evidence="3 11" id="KW-0813">Transport</keyword>
<feature type="transmembrane region" description="Helical" evidence="11">
    <location>
        <begin position="74"/>
        <end position="97"/>
    </location>
</feature>
<dbReference type="NCBIfam" id="NF004479">
    <property type="entry name" value="PRK05815.1-4"/>
    <property type="match status" value="1"/>
</dbReference>
<dbReference type="InterPro" id="IPR023011">
    <property type="entry name" value="ATP_synth_F0_asu_AS"/>
</dbReference>
<dbReference type="Pfam" id="PF00119">
    <property type="entry name" value="ATP-synt_A"/>
    <property type="match status" value="1"/>
</dbReference>
<reference evidence="13 14" key="1">
    <citation type="submission" date="2021-10" db="EMBL/GenBank/DDBJ databases">
        <authorList>
            <person name="Criscuolo A."/>
        </authorList>
    </citation>
    <scope>NUCLEOTIDE SEQUENCE [LARGE SCALE GENOMIC DNA]</scope>
    <source>
        <strain evidence="14">CIP 111899</strain>
    </source>
</reference>
<keyword evidence="8 11" id="KW-0406">Ion transport</keyword>
<evidence type="ECO:0000256" key="3">
    <source>
        <dbReference type="ARBA" id="ARBA00022448"/>
    </source>
</evidence>
<evidence type="ECO:0000256" key="9">
    <source>
        <dbReference type="ARBA" id="ARBA00023136"/>
    </source>
</evidence>
<feature type="transmembrane region" description="Helical" evidence="11">
    <location>
        <begin position="117"/>
        <end position="135"/>
    </location>
</feature>
<dbReference type="PRINTS" id="PR00123">
    <property type="entry name" value="ATPASEA"/>
</dbReference>
<evidence type="ECO:0000313" key="14">
    <source>
        <dbReference type="Proteomes" id="UP000789423"/>
    </source>
</evidence>
<feature type="transmembrane region" description="Helical" evidence="11">
    <location>
        <begin position="209"/>
        <end position="232"/>
    </location>
</feature>
<evidence type="ECO:0000313" key="13">
    <source>
        <dbReference type="EMBL" id="CAG9612079.1"/>
    </source>
</evidence>
<dbReference type="EMBL" id="CAKJTI010000004">
    <property type="protein sequence ID" value="CAG9612079.1"/>
    <property type="molecule type" value="Genomic_DNA"/>
</dbReference>
<dbReference type="PANTHER" id="PTHR42823:SF3">
    <property type="entry name" value="ATP SYNTHASE SUBUNIT A, CHLOROPLASTIC"/>
    <property type="match status" value="1"/>
</dbReference>
<dbReference type="SUPFAM" id="SSF81336">
    <property type="entry name" value="F1F0 ATP synthase subunit A"/>
    <property type="match status" value="1"/>
</dbReference>
<keyword evidence="7 11" id="KW-1133">Transmembrane helix</keyword>
<comment type="function">
    <text evidence="11 12">Key component of the proton channel; it plays a direct role in the translocation of protons across the membrane.</text>
</comment>
<evidence type="ECO:0000256" key="4">
    <source>
        <dbReference type="ARBA" id="ARBA00022547"/>
    </source>
</evidence>
<name>A0ABN7ZXQ3_9BACI</name>
<keyword evidence="11" id="KW-1003">Cell membrane</keyword>
<sequence length="239" mass="26432">MEHGKLVEFLGLTFDLSAVMMTTVAAVIVFIIAMICTRRLALRPTGMQNFLEWIMDFVKGMINSTMDWQTGGRFLTLGVTLIMYIFVANMLGLPLMLTVTEGGEHLAGWRSPTSDPAVTLTLAVMVVTLTHYYGIKMKGTKEYLRGYIQPMKFLLPLKVIEEFANTLTLGLRLFGNIYAGEILLTLLAQLGASGAFGALGAVLPMLAWMGFSIFVGAIQAYIFTMLTMVYMAHKISHDH</sequence>
<keyword evidence="6 11" id="KW-0375">Hydrogen ion transport</keyword>
<feature type="transmembrane region" description="Helical" evidence="11">
    <location>
        <begin position="182"/>
        <end position="203"/>
    </location>
</feature>
<comment type="subcellular location">
    <subcellularLocation>
        <location evidence="11 12">Cell membrane</location>
        <topology evidence="11 12">Multi-pass membrane protein</topology>
    </subcellularLocation>
    <subcellularLocation>
        <location evidence="1">Membrane</location>
        <topology evidence="1">Multi-pass membrane protein</topology>
    </subcellularLocation>
</comment>
<dbReference type="InterPro" id="IPR035908">
    <property type="entry name" value="F0_ATP_A_sf"/>
</dbReference>
<dbReference type="RefSeq" id="WP_230574296.1">
    <property type="nucleotide sequence ID" value="NZ_CAKJTI010000004.1"/>
</dbReference>
<dbReference type="HAMAP" id="MF_01393">
    <property type="entry name" value="ATP_synth_a_bact"/>
    <property type="match status" value="1"/>
</dbReference>
<protein>
    <recommendedName>
        <fullName evidence="11 12">ATP synthase subunit a</fullName>
    </recommendedName>
    <alternativeName>
        <fullName evidence="11">ATP synthase F0 sector subunit a</fullName>
    </alternativeName>
    <alternativeName>
        <fullName evidence="11">F-ATPase subunit 6</fullName>
    </alternativeName>
</protein>
<evidence type="ECO:0000256" key="5">
    <source>
        <dbReference type="ARBA" id="ARBA00022692"/>
    </source>
</evidence>
<dbReference type="InterPro" id="IPR000568">
    <property type="entry name" value="ATP_synth_F0_asu"/>
</dbReference>
<evidence type="ECO:0000256" key="6">
    <source>
        <dbReference type="ARBA" id="ARBA00022781"/>
    </source>
</evidence>
<dbReference type="PANTHER" id="PTHR42823">
    <property type="entry name" value="ATP SYNTHASE SUBUNIT A, CHLOROPLASTIC"/>
    <property type="match status" value="1"/>
</dbReference>
<keyword evidence="4 11" id="KW-0138">CF(0)</keyword>
<dbReference type="PROSITE" id="PS00449">
    <property type="entry name" value="ATPASE_A"/>
    <property type="match status" value="1"/>
</dbReference>
<evidence type="ECO:0000256" key="2">
    <source>
        <dbReference type="ARBA" id="ARBA00006810"/>
    </source>
</evidence>
<dbReference type="CDD" id="cd00310">
    <property type="entry name" value="ATP-synt_Fo_a_6"/>
    <property type="match status" value="1"/>
</dbReference>
<proteinExistence type="inferred from homology"/>
<dbReference type="Gene3D" id="1.20.120.220">
    <property type="entry name" value="ATP synthase, F0 complex, subunit A"/>
    <property type="match status" value="1"/>
</dbReference>
<dbReference type="InterPro" id="IPR045082">
    <property type="entry name" value="ATP_syn_F0_a_bact/chloroplast"/>
</dbReference>
<accession>A0ABN7ZXQ3</accession>
<keyword evidence="14" id="KW-1185">Reference proteome</keyword>
<dbReference type="Proteomes" id="UP000789423">
    <property type="component" value="Unassembled WGS sequence"/>
</dbReference>
<dbReference type="NCBIfam" id="TIGR01131">
    <property type="entry name" value="ATP_synt_6_or_A"/>
    <property type="match status" value="1"/>
</dbReference>
<evidence type="ECO:0000256" key="1">
    <source>
        <dbReference type="ARBA" id="ARBA00004141"/>
    </source>
</evidence>
<keyword evidence="10 11" id="KW-0066">ATP synthesis</keyword>
<evidence type="ECO:0000256" key="8">
    <source>
        <dbReference type="ARBA" id="ARBA00023065"/>
    </source>
</evidence>
<comment type="similarity">
    <text evidence="2 11 12">Belongs to the ATPase A chain family.</text>
</comment>
<feature type="transmembrane region" description="Helical" evidence="11">
    <location>
        <begin position="16"/>
        <end position="37"/>
    </location>
</feature>
<evidence type="ECO:0000256" key="12">
    <source>
        <dbReference type="RuleBase" id="RU000483"/>
    </source>
</evidence>
<evidence type="ECO:0000256" key="10">
    <source>
        <dbReference type="ARBA" id="ARBA00023310"/>
    </source>
</evidence>
<gene>
    <name evidence="11 13" type="primary">atpB</name>
    <name evidence="13" type="ORF">BACCIP111899_01251</name>
</gene>
<evidence type="ECO:0000256" key="7">
    <source>
        <dbReference type="ARBA" id="ARBA00022989"/>
    </source>
</evidence>
<organism evidence="13 14">
    <name type="scientific">Bacillus rhizoplanae</name>
    <dbReference type="NCBI Taxonomy" id="2880966"/>
    <lineage>
        <taxon>Bacteria</taxon>
        <taxon>Bacillati</taxon>
        <taxon>Bacillota</taxon>
        <taxon>Bacilli</taxon>
        <taxon>Bacillales</taxon>
        <taxon>Bacillaceae</taxon>
        <taxon>Bacillus</taxon>
    </lineage>
</organism>
<keyword evidence="5 11" id="KW-0812">Transmembrane</keyword>
<comment type="caution">
    <text evidence="13">The sequence shown here is derived from an EMBL/GenBank/DDBJ whole genome shotgun (WGS) entry which is preliminary data.</text>
</comment>
<keyword evidence="9 11" id="KW-0472">Membrane</keyword>
<evidence type="ECO:0000256" key="11">
    <source>
        <dbReference type="HAMAP-Rule" id="MF_01393"/>
    </source>
</evidence>